<dbReference type="PANTHER" id="PTHR33055">
    <property type="entry name" value="TRANSPOSASE FOR INSERTION SEQUENCE ELEMENT IS1111A"/>
    <property type="match status" value="1"/>
</dbReference>
<dbReference type="InterPro" id="IPR002525">
    <property type="entry name" value="Transp_IS110-like_N"/>
</dbReference>
<evidence type="ECO:0000259" key="1">
    <source>
        <dbReference type="Pfam" id="PF01548"/>
    </source>
</evidence>
<dbReference type="OrthoDB" id="7410629at2"/>
<gene>
    <name evidence="3" type="ORF">FXB38_08560</name>
</gene>
<dbReference type="NCBIfam" id="NF033542">
    <property type="entry name" value="transpos_IS110"/>
    <property type="match status" value="1"/>
</dbReference>
<dbReference type="GO" id="GO:0003677">
    <property type="term" value="F:DNA binding"/>
    <property type="evidence" value="ECO:0007669"/>
    <property type="project" value="InterPro"/>
</dbReference>
<dbReference type="Pfam" id="PF01548">
    <property type="entry name" value="DEDD_Tnp_IS110"/>
    <property type="match status" value="1"/>
</dbReference>
<feature type="domain" description="Transposase IS116/IS110/IS902 C-terminal" evidence="2">
    <location>
        <begin position="212"/>
        <end position="294"/>
    </location>
</feature>
<name>A0A5S4X124_9BRAD</name>
<dbReference type="GO" id="GO:0006313">
    <property type="term" value="P:DNA transposition"/>
    <property type="evidence" value="ECO:0007669"/>
    <property type="project" value="InterPro"/>
</dbReference>
<dbReference type="Pfam" id="PF02371">
    <property type="entry name" value="Transposase_20"/>
    <property type="match status" value="1"/>
</dbReference>
<feature type="domain" description="Transposase IS110-like N-terminal" evidence="1">
    <location>
        <begin position="5"/>
        <end position="149"/>
    </location>
</feature>
<organism evidence="3 4">
    <name type="scientific">Bradyrhizobium cytisi</name>
    <dbReference type="NCBI Taxonomy" id="515489"/>
    <lineage>
        <taxon>Bacteria</taxon>
        <taxon>Pseudomonadati</taxon>
        <taxon>Pseudomonadota</taxon>
        <taxon>Alphaproteobacteria</taxon>
        <taxon>Hyphomicrobiales</taxon>
        <taxon>Nitrobacteraceae</taxon>
        <taxon>Bradyrhizobium</taxon>
    </lineage>
</organism>
<proteinExistence type="predicted"/>
<dbReference type="InterPro" id="IPR047650">
    <property type="entry name" value="Transpos_IS110"/>
</dbReference>
<evidence type="ECO:0000313" key="3">
    <source>
        <dbReference type="EMBL" id="TYL86088.1"/>
    </source>
</evidence>
<accession>A0A5S4X124</accession>
<comment type="caution">
    <text evidence="3">The sequence shown here is derived from an EMBL/GenBank/DDBJ whole genome shotgun (WGS) entry which is preliminary data.</text>
</comment>
<dbReference type="Proteomes" id="UP000324853">
    <property type="component" value="Unassembled WGS sequence"/>
</dbReference>
<dbReference type="RefSeq" id="WP_148750445.1">
    <property type="nucleotide sequence ID" value="NZ_VSSR01000014.1"/>
</dbReference>
<dbReference type="AlphaFoldDB" id="A0A5S4X124"/>
<sequence>MALYVGLDVSLRMTSICVVEADGSSVWEGKAESEPVALVTVLSPWRDKIALVGIEACPLSEWLYGALVDSGFQIVCIETRHAQRFLSSRPNKTDRSDARGIAEMMRLGHNRSVHVKSKASQLLRTILIARKKFVDHMLAIEDTIRGLMKVHGLRFGAVHRSRFAAKVETLLADAPDLRMAIEPLLEVRNMMRKHKALMDRQLSQMARKDDVCRRLMTVSGVGPLVSLSFKATINDPNWFKDSKAVAAHLGLTPRAYQSGEIDRSGNISKCGDKLMQHALYEAPNSHMRISKKWSKLRAWGVKLGKRIGSRKACVAVARKLAIIMHRMWVEETDFRFGKPPVTQPT</sequence>
<reference evidence="3 4" key="1">
    <citation type="submission" date="2019-08" db="EMBL/GenBank/DDBJ databases">
        <title>Bradyrhizobium hipponensis sp. nov., a rhizobium isolated from a Lupinus angustifolius root nodule in Tunisia.</title>
        <authorList>
            <person name="Off K."/>
            <person name="Rejili M."/>
            <person name="Mars M."/>
            <person name="Brachmann A."/>
            <person name="Marin M."/>
        </authorList>
    </citation>
    <scope>NUCLEOTIDE SEQUENCE [LARGE SCALE GENOMIC DNA]</scope>
    <source>
        <strain evidence="3 4">CTAW11</strain>
    </source>
</reference>
<dbReference type="GO" id="GO:0004803">
    <property type="term" value="F:transposase activity"/>
    <property type="evidence" value="ECO:0007669"/>
    <property type="project" value="InterPro"/>
</dbReference>
<dbReference type="EMBL" id="VSSR01000014">
    <property type="protein sequence ID" value="TYL86088.1"/>
    <property type="molecule type" value="Genomic_DNA"/>
</dbReference>
<dbReference type="PANTHER" id="PTHR33055:SF3">
    <property type="entry name" value="PUTATIVE TRANSPOSASE FOR IS117-RELATED"/>
    <property type="match status" value="1"/>
</dbReference>
<protein>
    <submittedName>
        <fullName evidence="3">IS110 family transposase</fullName>
    </submittedName>
</protein>
<keyword evidence="4" id="KW-1185">Reference proteome</keyword>
<dbReference type="InterPro" id="IPR003346">
    <property type="entry name" value="Transposase_20"/>
</dbReference>
<evidence type="ECO:0000313" key="4">
    <source>
        <dbReference type="Proteomes" id="UP000324853"/>
    </source>
</evidence>
<evidence type="ECO:0000259" key="2">
    <source>
        <dbReference type="Pfam" id="PF02371"/>
    </source>
</evidence>